<name>A0A533QFN7_9BACT</name>
<dbReference type="AlphaFoldDB" id="A0A533QFN7"/>
<dbReference type="Proteomes" id="UP000319783">
    <property type="component" value="Unassembled WGS sequence"/>
</dbReference>
<reference evidence="1 2" key="1">
    <citation type="submission" date="2019-04" db="EMBL/GenBank/DDBJ databases">
        <title>Genome of a novel bacterium Candidatus Jettenia ecosi reconstructed from metagenome of an anammox bioreactor.</title>
        <authorList>
            <person name="Mardanov A.V."/>
            <person name="Beletsky A.V."/>
            <person name="Ravin N.V."/>
            <person name="Botchkova E.A."/>
            <person name="Litti Y.V."/>
            <person name="Nozhevnikova A.N."/>
        </authorList>
    </citation>
    <scope>NUCLEOTIDE SEQUENCE [LARGE SCALE GENOMIC DNA]</scope>
    <source>
        <strain evidence="1">J2</strain>
    </source>
</reference>
<accession>A0A533QFN7</accession>
<gene>
    <name evidence="1" type="ORF">JETT_0270</name>
</gene>
<proteinExistence type="predicted"/>
<organism evidence="1 2">
    <name type="scientific">Candidatus Jettenia ecosi</name>
    <dbReference type="NCBI Taxonomy" id="2494326"/>
    <lineage>
        <taxon>Bacteria</taxon>
        <taxon>Pseudomonadati</taxon>
        <taxon>Planctomycetota</taxon>
        <taxon>Candidatus Brocadiia</taxon>
        <taxon>Candidatus Brocadiales</taxon>
        <taxon>Candidatus Brocadiaceae</taxon>
        <taxon>Candidatus Jettenia</taxon>
    </lineage>
</organism>
<sequence>MFPNSLMNLWREFPIILNGIKIKFIAKIYMYVKEIQFVVARRALPLLL</sequence>
<comment type="caution">
    <text evidence="1">The sequence shown here is derived from an EMBL/GenBank/DDBJ whole genome shotgun (WGS) entry which is preliminary data.</text>
</comment>
<dbReference type="EMBL" id="SULG01000003">
    <property type="protein sequence ID" value="TLD43452.1"/>
    <property type="molecule type" value="Genomic_DNA"/>
</dbReference>
<evidence type="ECO:0000313" key="2">
    <source>
        <dbReference type="Proteomes" id="UP000319783"/>
    </source>
</evidence>
<protein>
    <submittedName>
        <fullName evidence="1">Uncharacterized protein</fullName>
    </submittedName>
</protein>
<evidence type="ECO:0000313" key="1">
    <source>
        <dbReference type="EMBL" id="TLD43452.1"/>
    </source>
</evidence>